<name>A0A1G7C7L4_9FLAO</name>
<organism evidence="6 7">
    <name type="scientific">Pricia antarctica</name>
    <dbReference type="NCBI Taxonomy" id="641691"/>
    <lineage>
        <taxon>Bacteria</taxon>
        <taxon>Pseudomonadati</taxon>
        <taxon>Bacteroidota</taxon>
        <taxon>Flavobacteriia</taxon>
        <taxon>Flavobacteriales</taxon>
        <taxon>Flavobacteriaceae</taxon>
        <taxon>Pricia</taxon>
    </lineage>
</organism>
<dbReference type="SUPFAM" id="SSF50022">
    <property type="entry name" value="ISP domain"/>
    <property type="match status" value="1"/>
</dbReference>
<dbReference type="Gene3D" id="2.102.10.10">
    <property type="entry name" value="Rieske [2Fe-2S] iron-sulphur domain"/>
    <property type="match status" value="1"/>
</dbReference>
<evidence type="ECO:0000256" key="2">
    <source>
        <dbReference type="ARBA" id="ARBA00022723"/>
    </source>
</evidence>
<keyword evidence="7" id="KW-1185">Reference proteome</keyword>
<gene>
    <name evidence="6" type="ORF">SAMN05421636_104450</name>
</gene>
<dbReference type="GO" id="GO:0051537">
    <property type="term" value="F:2 iron, 2 sulfur cluster binding"/>
    <property type="evidence" value="ECO:0007669"/>
    <property type="project" value="UniProtKB-KW"/>
</dbReference>
<keyword evidence="1" id="KW-0001">2Fe-2S</keyword>
<dbReference type="EMBL" id="FNAO01000004">
    <property type="protein sequence ID" value="SDE35321.1"/>
    <property type="molecule type" value="Genomic_DNA"/>
</dbReference>
<sequence length="143" mass="15349">MERKEFLKSIGSGAALAITFTCLGGCTKSNLTTDSPVVADPQTGEIFTIDLTASSYSELANNGGYILKSNVVVAKDLNGDYVAATVVCSHEFRPDVIYRNDEFYCRAHGARFSLTGKGLNSYGSRGLKVYKTSLDGNMLTISV</sequence>
<dbReference type="InterPro" id="IPR017941">
    <property type="entry name" value="Rieske_2Fe-2S"/>
</dbReference>
<dbReference type="PROSITE" id="PS51296">
    <property type="entry name" value="RIESKE"/>
    <property type="match status" value="1"/>
</dbReference>
<dbReference type="RefSeq" id="WP_091868145.1">
    <property type="nucleotide sequence ID" value="NZ_FNAO01000004.1"/>
</dbReference>
<dbReference type="Pfam" id="PF00355">
    <property type="entry name" value="Rieske"/>
    <property type="match status" value="1"/>
</dbReference>
<dbReference type="Proteomes" id="UP000199109">
    <property type="component" value="Unassembled WGS sequence"/>
</dbReference>
<dbReference type="GO" id="GO:0046872">
    <property type="term" value="F:metal ion binding"/>
    <property type="evidence" value="ECO:0007669"/>
    <property type="project" value="UniProtKB-KW"/>
</dbReference>
<keyword evidence="3" id="KW-0408">Iron</keyword>
<protein>
    <submittedName>
        <fullName evidence="6">Ferredoxin subunit of nitrite reductase or a ring-hydroxylating dioxygenase</fullName>
    </submittedName>
</protein>
<dbReference type="InterPro" id="IPR036922">
    <property type="entry name" value="Rieske_2Fe-2S_sf"/>
</dbReference>
<reference evidence="6 7" key="1">
    <citation type="submission" date="2016-10" db="EMBL/GenBank/DDBJ databases">
        <authorList>
            <person name="de Groot N.N."/>
        </authorList>
    </citation>
    <scope>NUCLEOTIDE SEQUENCE [LARGE SCALE GENOMIC DNA]</scope>
    <source>
        <strain evidence="6 7">DSM 23421</strain>
    </source>
</reference>
<feature type="domain" description="Rieske" evidence="5">
    <location>
        <begin position="51"/>
        <end position="141"/>
    </location>
</feature>
<dbReference type="GO" id="GO:0051213">
    <property type="term" value="F:dioxygenase activity"/>
    <property type="evidence" value="ECO:0007669"/>
    <property type="project" value="UniProtKB-KW"/>
</dbReference>
<evidence type="ECO:0000256" key="1">
    <source>
        <dbReference type="ARBA" id="ARBA00022714"/>
    </source>
</evidence>
<keyword evidence="4" id="KW-0411">Iron-sulfur</keyword>
<dbReference type="AlphaFoldDB" id="A0A1G7C7L4"/>
<evidence type="ECO:0000313" key="7">
    <source>
        <dbReference type="Proteomes" id="UP000199109"/>
    </source>
</evidence>
<dbReference type="OrthoDB" id="165343at2"/>
<evidence type="ECO:0000256" key="4">
    <source>
        <dbReference type="ARBA" id="ARBA00023014"/>
    </source>
</evidence>
<proteinExistence type="predicted"/>
<dbReference type="STRING" id="641691.SAMN05421636_104450"/>
<evidence type="ECO:0000259" key="5">
    <source>
        <dbReference type="PROSITE" id="PS51296"/>
    </source>
</evidence>
<keyword evidence="2" id="KW-0479">Metal-binding</keyword>
<accession>A0A1G7C7L4</accession>
<evidence type="ECO:0000256" key="3">
    <source>
        <dbReference type="ARBA" id="ARBA00023004"/>
    </source>
</evidence>
<keyword evidence="6" id="KW-0223">Dioxygenase</keyword>
<evidence type="ECO:0000313" key="6">
    <source>
        <dbReference type="EMBL" id="SDE35321.1"/>
    </source>
</evidence>
<keyword evidence="6" id="KW-0560">Oxidoreductase</keyword>